<evidence type="ECO:0000256" key="2">
    <source>
        <dbReference type="ARBA" id="ARBA00022692"/>
    </source>
</evidence>
<feature type="transmembrane region" description="Helical" evidence="6">
    <location>
        <begin position="147"/>
        <end position="165"/>
    </location>
</feature>
<feature type="transmembrane region" description="Helical" evidence="6">
    <location>
        <begin position="69"/>
        <end position="90"/>
    </location>
</feature>
<dbReference type="InterPro" id="IPR017871">
    <property type="entry name" value="ABC_transporter-like_CS"/>
</dbReference>
<gene>
    <name evidence="9" type="ORF">NP064_13295</name>
</gene>
<organism evidence="9 10">
    <name type="scientific">Cellulomonas chengniuliangii</name>
    <dbReference type="NCBI Taxonomy" id="2968084"/>
    <lineage>
        <taxon>Bacteria</taxon>
        <taxon>Bacillati</taxon>
        <taxon>Actinomycetota</taxon>
        <taxon>Actinomycetes</taxon>
        <taxon>Micrococcales</taxon>
        <taxon>Cellulomonadaceae</taxon>
        <taxon>Cellulomonas</taxon>
    </lineage>
</organism>
<dbReference type="Gene3D" id="3.40.50.300">
    <property type="entry name" value="P-loop containing nucleotide triphosphate hydrolases"/>
    <property type="match status" value="1"/>
</dbReference>
<evidence type="ECO:0000256" key="3">
    <source>
        <dbReference type="ARBA" id="ARBA00022989"/>
    </source>
</evidence>
<accession>A0ABY5L2D6</accession>
<evidence type="ECO:0000256" key="1">
    <source>
        <dbReference type="ARBA" id="ARBA00004651"/>
    </source>
</evidence>
<dbReference type="PROSITE" id="PS50929">
    <property type="entry name" value="ABC_TM1F"/>
    <property type="match status" value="1"/>
</dbReference>
<feature type="domain" description="ABC transporter" evidence="7">
    <location>
        <begin position="326"/>
        <end position="577"/>
    </location>
</feature>
<dbReference type="PROSITE" id="PS50893">
    <property type="entry name" value="ABC_TRANSPORTER_2"/>
    <property type="match status" value="1"/>
</dbReference>
<evidence type="ECO:0000313" key="9">
    <source>
        <dbReference type="EMBL" id="UUI74753.1"/>
    </source>
</evidence>
<dbReference type="RefSeq" id="WP_227570385.1">
    <property type="nucleotide sequence ID" value="NZ_CP101988.1"/>
</dbReference>
<dbReference type="PROSITE" id="PS00211">
    <property type="entry name" value="ABC_TRANSPORTER_1"/>
    <property type="match status" value="1"/>
</dbReference>
<keyword evidence="4 6" id="KW-0472">Membrane</keyword>
<keyword evidence="10" id="KW-1185">Reference proteome</keyword>
<dbReference type="InterPro" id="IPR027417">
    <property type="entry name" value="P-loop_NTPase"/>
</dbReference>
<dbReference type="Pfam" id="PF00005">
    <property type="entry name" value="ABC_tran"/>
    <property type="match status" value="1"/>
</dbReference>
<evidence type="ECO:0000256" key="4">
    <source>
        <dbReference type="ARBA" id="ARBA00023136"/>
    </source>
</evidence>
<feature type="domain" description="ABC transmembrane type-1" evidence="8">
    <location>
        <begin position="34"/>
        <end position="314"/>
    </location>
</feature>
<dbReference type="InterPro" id="IPR039421">
    <property type="entry name" value="Type_1_exporter"/>
</dbReference>
<reference evidence="9 10" key="1">
    <citation type="submission" date="2022-07" db="EMBL/GenBank/DDBJ databases">
        <title>Novel species in genus cellulomonas.</title>
        <authorList>
            <person name="Ye L."/>
        </authorList>
    </citation>
    <scope>NUCLEOTIDE SEQUENCE [LARGE SCALE GENOMIC DNA]</scope>
    <source>
        <strain evidence="10">zg-Y338</strain>
    </source>
</reference>
<feature type="transmembrane region" description="Helical" evidence="6">
    <location>
        <begin position="171"/>
        <end position="190"/>
    </location>
</feature>
<dbReference type="InterPro" id="IPR011527">
    <property type="entry name" value="ABC1_TM_dom"/>
</dbReference>
<sequence>MRQLPVPDPGTPPLSSPAAFLWWIARRQAALLTGAIAVGIVAAVSAAVMPYLVGRIVDGGLQNGLSAELWRGLGVLAAVGLVQAVANVWGHRLDVENWLRAAYRASQLVGHHVTRTGDQVTSVLPTGEVVATVATDSHWLGQLYANAARAIGAAFAYLVVAVVLMRTSTPLGLLVLLGLPVVVASLAFLVKPLQRRQHIQREAQGKLTTLGADTVSGLRILRGIGGEEVFAGRYRAQSQEVRQAGVRVAQTQSLLDALQTLLPGAFLAIVVWMGSHLAIAGEITTGELVACYGFAAYLTQPLWTAVEVMRIVTRVVVGSRKILAVLRVPAVDAGAVAGTPATSPREGDEILDEASGLVVRPGRLLALVSADPDESAAVALRIGRFGQGGAADAGAALGPVVRWGDVALADLPLAQVRERIVVAESTPTLFTGSLVEELDVRGTATEAELLAALRVADAGDVLDSVPGGLAGDIEEKGRSLSGGQRQRVALARALLTEAEVLVLVEPTSAVDAHTEARIARRLAQARAGRTTVLVTASPLVLDVADEVALLADGRVTARGRHRELMDGHDAASQAYRAVVSRTAGDDDDEPTDRAAGAHDIEPTNGAGPDEAEPTKEDSREAARR</sequence>
<feature type="compositionally biased region" description="Basic and acidic residues" evidence="5">
    <location>
        <begin position="612"/>
        <end position="624"/>
    </location>
</feature>
<dbReference type="CDD" id="cd07346">
    <property type="entry name" value="ABC_6TM_exporters"/>
    <property type="match status" value="1"/>
</dbReference>
<dbReference type="PANTHER" id="PTHR43394">
    <property type="entry name" value="ATP-DEPENDENT PERMEASE MDL1, MITOCHONDRIAL"/>
    <property type="match status" value="1"/>
</dbReference>
<comment type="subcellular location">
    <subcellularLocation>
        <location evidence="1">Cell membrane</location>
        <topology evidence="1">Multi-pass membrane protein</topology>
    </subcellularLocation>
</comment>
<keyword evidence="9" id="KW-0547">Nucleotide-binding</keyword>
<proteinExistence type="predicted"/>
<dbReference type="SUPFAM" id="SSF52540">
    <property type="entry name" value="P-loop containing nucleoside triphosphate hydrolases"/>
    <property type="match status" value="1"/>
</dbReference>
<feature type="region of interest" description="Disordered" evidence="5">
    <location>
        <begin position="580"/>
        <end position="624"/>
    </location>
</feature>
<protein>
    <submittedName>
        <fullName evidence="9">ABC transporter ATP-binding protein/permease</fullName>
    </submittedName>
</protein>
<evidence type="ECO:0000313" key="10">
    <source>
        <dbReference type="Proteomes" id="UP001316189"/>
    </source>
</evidence>
<dbReference type="PANTHER" id="PTHR43394:SF1">
    <property type="entry name" value="ATP-BINDING CASSETTE SUB-FAMILY B MEMBER 10, MITOCHONDRIAL"/>
    <property type="match status" value="1"/>
</dbReference>
<dbReference type="SUPFAM" id="SSF90123">
    <property type="entry name" value="ABC transporter transmembrane region"/>
    <property type="match status" value="1"/>
</dbReference>
<evidence type="ECO:0000259" key="8">
    <source>
        <dbReference type="PROSITE" id="PS50929"/>
    </source>
</evidence>
<evidence type="ECO:0000256" key="6">
    <source>
        <dbReference type="SAM" id="Phobius"/>
    </source>
</evidence>
<dbReference type="InterPro" id="IPR003439">
    <property type="entry name" value="ABC_transporter-like_ATP-bd"/>
</dbReference>
<dbReference type="EMBL" id="CP101988">
    <property type="protein sequence ID" value="UUI74753.1"/>
    <property type="molecule type" value="Genomic_DNA"/>
</dbReference>
<keyword evidence="9" id="KW-0067">ATP-binding</keyword>
<dbReference type="InterPro" id="IPR036640">
    <property type="entry name" value="ABC1_TM_sf"/>
</dbReference>
<dbReference type="Gene3D" id="1.20.1560.10">
    <property type="entry name" value="ABC transporter type 1, transmembrane domain"/>
    <property type="match status" value="1"/>
</dbReference>
<keyword evidence="2 6" id="KW-0812">Transmembrane</keyword>
<dbReference type="Proteomes" id="UP001316189">
    <property type="component" value="Chromosome"/>
</dbReference>
<evidence type="ECO:0000259" key="7">
    <source>
        <dbReference type="PROSITE" id="PS50893"/>
    </source>
</evidence>
<name>A0ABY5L2D6_9CELL</name>
<dbReference type="Pfam" id="PF00664">
    <property type="entry name" value="ABC_membrane"/>
    <property type="match status" value="1"/>
</dbReference>
<feature type="transmembrane region" description="Helical" evidence="6">
    <location>
        <begin position="29"/>
        <end position="49"/>
    </location>
</feature>
<evidence type="ECO:0000256" key="5">
    <source>
        <dbReference type="SAM" id="MobiDB-lite"/>
    </source>
</evidence>
<keyword evidence="3 6" id="KW-1133">Transmembrane helix</keyword>
<dbReference type="GO" id="GO:0005524">
    <property type="term" value="F:ATP binding"/>
    <property type="evidence" value="ECO:0007669"/>
    <property type="project" value="UniProtKB-KW"/>
</dbReference>
<feature type="compositionally biased region" description="Basic and acidic residues" evidence="5">
    <location>
        <begin position="591"/>
        <end position="601"/>
    </location>
</feature>